<dbReference type="Proteomes" id="UP000267096">
    <property type="component" value="Unassembled WGS sequence"/>
</dbReference>
<dbReference type="InterPro" id="IPR036738">
    <property type="entry name" value="FRB_sf"/>
</dbReference>
<dbReference type="AlphaFoldDB" id="A0A0M3JME6"/>
<reference evidence="4" key="1">
    <citation type="submission" date="2017-02" db="UniProtKB">
        <authorList>
            <consortium name="WormBaseParasite"/>
        </authorList>
    </citation>
    <scope>IDENTIFICATION</scope>
</reference>
<dbReference type="SUPFAM" id="SSF47212">
    <property type="entry name" value="FKBP12-rapamycin-binding domain of FKBP-rapamycin-associated protein (FRAP)"/>
    <property type="match status" value="1"/>
</dbReference>
<proteinExistence type="predicted"/>
<dbReference type="WBParaSite" id="ASIM_0000883101-mRNA-1">
    <property type="protein sequence ID" value="ASIM_0000883101-mRNA-1"/>
    <property type="gene ID" value="ASIM_0000883101"/>
</dbReference>
<dbReference type="PANTHER" id="PTHR11139">
    <property type="entry name" value="ATAXIA TELANGIECTASIA MUTATED ATM -RELATED"/>
    <property type="match status" value="1"/>
</dbReference>
<name>A0A0M3JME6_ANISI</name>
<keyword evidence="3" id="KW-1185">Reference proteome</keyword>
<dbReference type="PANTHER" id="PTHR11139:SF9">
    <property type="entry name" value="SERINE_THREONINE-PROTEIN KINASE MTOR"/>
    <property type="match status" value="1"/>
</dbReference>
<dbReference type="EMBL" id="UYRR01023772">
    <property type="protein sequence ID" value="VDK32996.1"/>
    <property type="molecule type" value="Genomic_DNA"/>
</dbReference>
<protein>
    <submittedName>
        <fullName evidence="4">FAT domain-containing protein</fullName>
    </submittedName>
</protein>
<dbReference type="InterPro" id="IPR050517">
    <property type="entry name" value="DDR_Repair_Kinase"/>
</dbReference>
<dbReference type="OrthoDB" id="2250022at2759"/>
<dbReference type="Gene3D" id="1.20.120.150">
    <property type="entry name" value="FKBP12-rapamycin binding domain"/>
    <property type="match status" value="1"/>
</dbReference>
<dbReference type="InterPro" id="IPR009076">
    <property type="entry name" value="FRB_dom"/>
</dbReference>
<gene>
    <name evidence="2" type="ORF">ASIM_LOCUS8582</name>
</gene>
<evidence type="ECO:0000313" key="2">
    <source>
        <dbReference type="EMBL" id="VDK32996.1"/>
    </source>
</evidence>
<feature type="domain" description="FKBP12-rapamycin binding" evidence="1">
    <location>
        <begin position="72"/>
        <end position="97"/>
    </location>
</feature>
<evidence type="ECO:0000259" key="1">
    <source>
        <dbReference type="Pfam" id="PF08771"/>
    </source>
</evidence>
<dbReference type="Pfam" id="PF08771">
    <property type="entry name" value="FRB_dom"/>
    <property type="match status" value="1"/>
</dbReference>
<reference evidence="2 3" key="2">
    <citation type="submission" date="2018-11" db="EMBL/GenBank/DDBJ databases">
        <authorList>
            <consortium name="Pathogen Informatics"/>
        </authorList>
    </citation>
    <scope>NUCLEOTIDE SEQUENCE [LARGE SCALE GENOMIC DNA]</scope>
</reference>
<organism evidence="4">
    <name type="scientific">Anisakis simplex</name>
    <name type="common">Herring worm</name>
    <dbReference type="NCBI Taxonomy" id="6269"/>
    <lineage>
        <taxon>Eukaryota</taxon>
        <taxon>Metazoa</taxon>
        <taxon>Ecdysozoa</taxon>
        <taxon>Nematoda</taxon>
        <taxon>Chromadorea</taxon>
        <taxon>Rhabditida</taxon>
        <taxon>Spirurina</taxon>
        <taxon>Ascaridomorpha</taxon>
        <taxon>Ascaridoidea</taxon>
        <taxon>Anisakidae</taxon>
        <taxon>Anisakis</taxon>
        <taxon>Anisakis simplex complex</taxon>
    </lineage>
</organism>
<dbReference type="GO" id="GO:0031932">
    <property type="term" value="C:TORC2 complex"/>
    <property type="evidence" value="ECO:0007669"/>
    <property type="project" value="TreeGrafter"/>
</dbReference>
<dbReference type="GO" id="GO:0005737">
    <property type="term" value="C:cytoplasm"/>
    <property type="evidence" value="ECO:0007669"/>
    <property type="project" value="TreeGrafter"/>
</dbReference>
<dbReference type="GO" id="GO:0044877">
    <property type="term" value="F:protein-containing complex binding"/>
    <property type="evidence" value="ECO:0007669"/>
    <property type="project" value="InterPro"/>
</dbReference>
<evidence type="ECO:0000313" key="3">
    <source>
        <dbReference type="Proteomes" id="UP000267096"/>
    </source>
</evidence>
<dbReference type="GO" id="GO:0004674">
    <property type="term" value="F:protein serine/threonine kinase activity"/>
    <property type="evidence" value="ECO:0007669"/>
    <property type="project" value="TreeGrafter"/>
</dbReference>
<dbReference type="GO" id="GO:0016242">
    <property type="term" value="P:negative regulation of macroautophagy"/>
    <property type="evidence" value="ECO:0007669"/>
    <property type="project" value="TreeGrafter"/>
</dbReference>
<dbReference type="GO" id="GO:0005634">
    <property type="term" value="C:nucleus"/>
    <property type="evidence" value="ECO:0007669"/>
    <property type="project" value="TreeGrafter"/>
</dbReference>
<accession>A0A0M3JME6</accession>
<sequence>MARLDSKHNVAQLIKQVVIDLSKVHPQSLVYALTVADKSLNKRRSAVAKEILSIMSDYEPVLVEQARLVSDELIRCAILWHEQWHEALDEASRLYFQ</sequence>
<evidence type="ECO:0000313" key="4">
    <source>
        <dbReference type="WBParaSite" id="ASIM_0000883101-mRNA-1"/>
    </source>
</evidence>
<dbReference type="GO" id="GO:0038202">
    <property type="term" value="P:TORC1 signaling"/>
    <property type="evidence" value="ECO:0007669"/>
    <property type="project" value="TreeGrafter"/>
</dbReference>
<dbReference type="GO" id="GO:0031931">
    <property type="term" value="C:TORC1 complex"/>
    <property type="evidence" value="ECO:0007669"/>
    <property type="project" value="TreeGrafter"/>
</dbReference>